<dbReference type="Gene3D" id="3.40.309.10">
    <property type="entry name" value="Aldehyde Dehydrogenase, Chain A, domain 2"/>
    <property type="match status" value="1"/>
</dbReference>
<dbReference type="Pfam" id="PF00171">
    <property type="entry name" value="Aldedh"/>
    <property type="match status" value="1"/>
</dbReference>
<evidence type="ECO:0000313" key="4">
    <source>
        <dbReference type="EMBL" id="GAA4726634.1"/>
    </source>
</evidence>
<dbReference type="NCBIfam" id="NF006916">
    <property type="entry name" value="PRK09407.1"/>
    <property type="match status" value="1"/>
</dbReference>
<proteinExistence type="predicted"/>
<dbReference type="PANTHER" id="PTHR11699">
    <property type="entry name" value="ALDEHYDE DEHYDROGENASE-RELATED"/>
    <property type="match status" value="1"/>
</dbReference>
<dbReference type="InterPro" id="IPR016161">
    <property type="entry name" value="Ald_DH/histidinol_DH"/>
</dbReference>
<reference evidence="5" key="1">
    <citation type="journal article" date="2019" name="Int. J. Syst. Evol. Microbiol.">
        <title>The Global Catalogue of Microorganisms (GCM) 10K type strain sequencing project: providing services to taxonomists for standard genome sequencing and annotation.</title>
        <authorList>
            <consortium name="The Broad Institute Genomics Platform"/>
            <consortium name="The Broad Institute Genome Sequencing Center for Infectious Disease"/>
            <person name="Wu L."/>
            <person name="Ma J."/>
        </authorList>
    </citation>
    <scope>NUCLEOTIDE SEQUENCE [LARGE SCALE GENOMIC DNA]</scope>
    <source>
        <strain evidence="5">JCM 18961</strain>
    </source>
</reference>
<feature type="domain" description="Aldehyde dehydrogenase" evidence="3">
    <location>
        <begin position="51"/>
        <end position="504"/>
    </location>
</feature>
<organism evidence="4 5">
    <name type="scientific">Pedococcus ginsenosidimutans</name>
    <dbReference type="NCBI Taxonomy" id="490570"/>
    <lineage>
        <taxon>Bacteria</taxon>
        <taxon>Bacillati</taxon>
        <taxon>Actinomycetota</taxon>
        <taxon>Actinomycetes</taxon>
        <taxon>Micrococcales</taxon>
        <taxon>Intrasporangiaceae</taxon>
        <taxon>Pedococcus</taxon>
    </lineage>
</organism>
<keyword evidence="1" id="KW-0560">Oxidoreductase</keyword>
<evidence type="ECO:0000256" key="2">
    <source>
        <dbReference type="SAM" id="MobiDB-lite"/>
    </source>
</evidence>
<dbReference type="InterPro" id="IPR015590">
    <property type="entry name" value="Aldehyde_DH_dom"/>
</dbReference>
<evidence type="ECO:0000256" key="1">
    <source>
        <dbReference type="ARBA" id="ARBA00023002"/>
    </source>
</evidence>
<evidence type="ECO:0000313" key="5">
    <source>
        <dbReference type="Proteomes" id="UP001500556"/>
    </source>
</evidence>
<dbReference type="InterPro" id="IPR016162">
    <property type="entry name" value="Ald_DH_N"/>
</dbReference>
<dbReference type="Gene3D" id="3.40.605.10">
    <property type="entry name" value="Aldehyde Dehydrogenase, Chain A, domain 1"/>
    <property type="match status" value="1"/>
</dbReference>
<dbReference type="InterPro" id="IPR016163">
    <property type="entry name" value="Ald_DH_C"/>
</dbReference>
<dbReference type="SUPFAM" id="SSF53720">
    <property type="entry name" value="ALDH-like"/>
    <property type="match status" value="1"/>
</dbReference>
<comment type="caution">
    <text evidence="4">The sequence shown here is derived from an EMBL/GenBank/DDBJ whole genome shotgun (WGS) entry which is preliminary data.</text>
</comment>
<name>A0ABP8YGK4_9MICO</name>
<dbReference type="CDD" id="cd07101">
    <property type="entry name" value="ALDH_SSADH2_GabD2"/>
    <property type="match status" value="1"/>
</dbReference>
<gene>
    <name evidence="4" type="ORF">GCM10025782_26320</name>
</gene>
<keyword evidence="5" id="KW-1185">Reference proteome</keyword>
<sequence>MTGAPTYAAPMAPDLIADPETDPTATYAVDPALVRRLARRVVAAPRATHHVSHTPMTGAPLASLPLSTREDVVVAVDAARAAQRSWARTPMELRERILLRYHDLVLERQVELLDVVQLESGKTRLQAFEEVADVALVARHYARNAASYLRPRRRTGLFPVLTQSTEHHHPRGVVGIVSPWNYPLSLAITDALPALMAGNAVVLRPDLQASLTALQAVQLLTEAGLPESVLQVVLGDGENVGQAVVDLADYVCFTGSTSTGRRVAASVATRLAGYSLELGGKNSMYVADDADLDKAVQGAVRACFSSAGQLCISVERLLVHASVVDEFRTRFVAAVEAMTLGPALAYGTDMGSLVSAAQLARVSDHVDDARAKGATVLTGGRARPDLGPWFYEPTVLEGVTAAMDVRDDETFGPVVSLYTVHGDDEAVRAANDTDYGLNASVWTRDTARGRRVATAIEAGTVNVNEGYAAAWGSVAAPMGGMKQSGVGRRHGSEGILKYTESQNVTVQHVLPIAPVAGLSDEAYARVMTAALRTLKAVGRR</sequence>
<protein>
    <submittedName>
        <fullName evidence="4">Succinic semialdehyde dehydrogenase</fullName>
    </submittedName>
</protein>
<accession>A0ABP8YGK4</accession>
<feature type="region of interest" description="Disordered" evidence="2">
    <location>
        <begin position="1"/>
        <end position="23"/>
    </location>
</feature>
<dbReference type="Proteomes" id="UP001500556">
    <property type="component" value="Unassembled WGS sequence"/>
</dbReference>
<evidence type="ECO:0000259" key="3">
    <source>
        <dbReference type="Pfam" id="PF00171"/>
    </source>
</evidence>
<dbReference type="EMBL" id="BAABLO010000011">
    <property type="protein sequence ID" value="GAA4726634.1"/>
    <property type="molecule type" value="Genomic_DNA"/>
</dbReference>